<dbReference type="AlphaFoldDB" id="A0A8S9XI80"/>
<proteinExistence type="predicted"/>
<sequence length="218" mass="26177">MRLETANLESTTLQDYKDPRLQPHEYTILRDYRYSRLHPHEYTIPRDYRYSRLQPHEYTILRDYRYSKLQPHEYTIPRDYRYSRLQPHRDQSLQPLETTETGNWKPRVYNPTRLQRLETATPKSKSLQDYRGLRPQPHESTTPQNYNRTGLQPRDTITTTNDYHARRRANTSSHQHPRSKDGQQQVNANPPHGWASSARLPGGRRCLPQHPGRWIRLR</sequence>
<dbReference type="Proteomes" id="UP000466442">
    <property type="component" value="Unassembled WGS sequence"/>
</dbReference>
<feature type="region of interest" description="Disordered" evidence="1">
    <location>
        <begin position="80"/>
        <end position="218"/>
    </location>
</feature>
<feature type="compositionally biased region" description="Polar residues" evidence="1">
    <location>
        <begin position="138"/>
        <end position="162"/>
    </location>
</feature>
<evidence type="ECO:0000256" key="1">
    <source>
        <dbReference type="SAM" id="MobiDB-lite"/>
    </source>
</evidence>
<evidence type="ECO:0000313" key="2">
    <source>
        <dbReference type="EMBL" id="KAF6207978.1"/>
    </source>
</evidence>
<dbReference type="EMBL" id="WIXP02000007">
    <property type="protein sequence ID" value="KAF6207978.1"/>
    <property type="molecule type" value="Genomic_DNA"/>
</dbReference>
<feature type="compositionally biased region" description="Basic and acidic residues" evidence="1">
    <location>
        <begin position="80"/>
        <end position="91"/>
    </location>
</feature>
<keyword evidence="3" id="KW-1185">Reference proteome</keyword>
<gene>
    <name evidence="2" type="ORF">GE061_016427</name>
</gene>
<comment type="caution">
    <text evidence="2">The sequence shown here is derived from an EMBL/GenBank/DDBJ whole genome shotgun (WGS) entry which is preliminary data.</text>
</comment>
<name>A0A8S9XI80_APOLU</name>
<evidence type="ECO:0000313" key="3">
    <source>
        <dbReference type="Proteomes" id="UP000466442"/>
    </source>
</evidence>
<reference evidence="2" key="1">
    <citation type="journal article" date="2021" name="Mol. Ecol. Resour.">
        <title>Apolygus lucorum genome provides insights into omnivorousness and mesophyll feeding.</title>
        <authorList>
            <person name="Liu Y."/>
            <person name="Liu H."/>
            <person name="Wang H."/>
            <person name="Huang T."/>
            <person name="Liu B."/>
            <person name="Yang B."/>
            <person name="Yin L."/>
            <person name="Li B."/>
            <person name="Zhang Y."/>
            <person name="Zhang S."/>
            <person name="Jiang F."/>
            <person name="Zhang X."/>
            <person name="Ren Y."/>
            <person name="Wang B."/>
            <person name="Wang S."/>
            <person name="Lu Y."/>
            <person name="Wu K."/>
            <person name="Fan W."/>
            <person name="Wang G."/>
        </authorList>
    </citation>
    <scope>NUCLEOTIDE SEQUENCE</scope>
    <source>
        <strain evidence="2">12Hb</strain>
    </source>
</reference>
<accession>A0A8S9XI80</accession>
<organism evidence="2 3">
    <name type="scientific">Apolygus lucorum</name>
    <name type="common">Small green plant bug</name>
    <name type="synonym">Lygocoris lucorum</name>
    <dbReference type="NCBI Taxonomy" id="248454"/>
    <lineage>
        <taxon>Eukaryota</taxon>
        <taxon>Metazoa</taxon>
        <taxon>Ecdysozoa</taxon>
        <taxon>Arthropoda</taxon>
        <taxon>Hexapoda</taxon>
        <taxon>Insecta</taxon>
        <taxon>Pterygota</taxon>
        <taxon>Neoptera</taxon>
        <taxon>Paraneoptera</taxon>
        <taxon>Hemiptera</taxon>
        <taxon>Heteroptera</taxon>
        <taxon>Panheteroptera</taxon>
        <taxon>Cimicomorpha</taxon>
        <taxon>Miridae</taxon>
        <taxon>Mirini</taxon>
        <taxon>Apolygus</taxon>
    </lineage>
</organism>
<protein>
    <submittedName>
        <fullName evidence="2">Uncharacterized protein</fullName>
    </submittedName>
</protein>
<feature type="compositionally biased region" description="Polar residues" evidence="1">
    <location>
        <begin position="92"/>
        <end position="102"/>
    </location>
</feature>